<keyword evidence="3" id="KW-1185">Reference proteome</keyword>
<dbReference type="SUPFAM" id="SSF53597">
    <property type="entry name" value="Dihydrofolate reductase-like"/>
    <property type="match status" value="1"/>
</dbReference>
<dbReference type="GO" id="GO:0008703">
    <property type="term" value="F:5-amino-6-(5-phosphoribosylamino)uracil reductase activity"/>
    <property type="evidence" value="ECO:0007669"/>
    <property type="project" value="InterPro"/>
</dbReference>
<protein>
    <submittedName>
        <fullName evidence="2">Dihydrofolate reductase</fullName>
    </submittedName>
</protein>
<dbReference type="InterPro" id="IPR002734">
    <property type="entry name" value="RibDG_C"/>
</dbReference>
<dbReference type="AlphaFoldDB" id="A0A4Q1JS75"/>
<gene>
    <name evidence="2" type="ORF">EPA99_18295</name>
</gene>
<dbReference type="Pfam" id="PF01872">
    <property type="entry name" value="RibD_C"/>
    <property type="match status" value="1"/>
</dbReference>
<sequence>MKLVLGMFLSLDGVAQGPGGPEEDRSGGFAHGGWSVPYWDQAMVDVQSAWVETLDALLLGRGTYEIFAAHWPHAEADDPIATRFNRVPKYVASHAPLSLPWAGSERLEGEAAASIRALKARPGDQLQVHGSLGLAQTLLREGLIDELRLWWFPVVLGQGKRLFGEGTVPAGMALLDTLRFQTGVVFQHYRVGAPLSYGSFMHADPPPEELQRRLGIAEGAA</sequence>
<dbReference type="Proteomes" id="UP000289784">
    <property type="component" value="Unassembled WGS sequence"/>
</dbReference>
<proteinExistence type="predicted"/>
<dbReference type="Gene3D" id="3.40.430.10">
    <property type="entry name" value="Dihydrofolate Reductase, subunit A"/>
    <property type="match status" value="1"/>
</dbReference>
<dbReference type="InterPro" id="IPR024072">
    <property type="entry name" value="DHFR-like_dom_sf"/>
</dbReference>
<evidence type="ECO:0000259" key="1">
    <source>
        <dbReference type="Pfam" id="PF01872"/>
    </source>
</evidence>
<dbReference type="GO" id="GO:0009231">
    <property type="term" value="P:riboflavin biosynthetic process"/>
    <property type="evidence" value="ECO:0007669"/>
    <property type="project" value="InterPro"/>
</dbReference>
<feature type="domain" description="Bacterial bifunctional deaminase-reductase C-terminal" evidence="1">
    <location>
        <begin position="2"/>
        <end position="185"/>
    </location>
</feature>
<dbReference type="EMBL" id="SAWZ01000017">
    <property type="protein sequence ID" value="RXQ98923.1"/>
    <property type="molecule type" value="Genomic_DNA"/>
</dbReference>
<evidence type="ECO:0000313" key="3">
    <source>
        <dbReference type="Proteomes" id="UP000289784"/>
    </source>
</evidence>
<accession>A0A4Q1JS75</accession>
<dbReference type="RefSeq" id="WP_129472701.1">
    <property type="nucleotide sequence ID" value="NZ_SAWZ01000017.1"/>
</dbReference>
<organism evidence="2 3">
    <name type="scientific">Pseudoxanthomonas composti</name>
    <dbReference type="NCBI Taxonomy" id="2137479"/>
    <lineage>
        <taxon>Bacteria</taxon>
        <taxon>Pseudomonadati</taxon>
        <taxon>Pseudomonadota</taxon>
        <taxon>Gammaproteobacteria</taxon>
        <taxon>Lysobacterales</taxon>
        <taxon>Lysobacteraceae</taxon>
        <taxon>Pseudoxanthomonas</taxon>
    </lineage>
</organism>
<dbReference type="InterPro" id="IPR050765">
    <property type="entry name" value="Riboflavin_Biosynth_HTPR"/>
</dbReference>
<name>A0A4Q1JS75_9GAMM</name>
<evidence type="ECO:0000313" key="2">
    <source>
        <dbReference type="EMBL" id="RXQ98923.1"/>
    </source>
</evidence>
<reference evidence="2 3" key="1">
    <citation type="submission" date="2019-01" db="EMBL/GenBank/DDBJ databases">
        <title>Pseudoxanthomonas composti sp. nov., isolated from compost.</title>
        <authorList>
            <person name="Yang G."/>
        </authorList>
    </citation>
    <scope>NUCLEOTIDE SEQUENCE [LARGE SCALE GENOMIC DNA]</scope>
    <source>
        <strain evidence="2 3">GSS15</strain>
    </source>
</reference>
<dbReference type="PANTHER" id="PTHR38011:SF2">
    <property type="entry name" value="BIFUNCTIONAL DEAMINASE-REDUCTASE DOMAIN PROTEIN"/>
    <property type="match status" value="1"/>
</dbReference>
<dbReference type="PANTHER" id="PTHR38011">
    <property type="entry name" value="DIHYDROFOLATE REDUCTASE FAMILY PROTEIN (AFU_ORTHOLOGUE AFUA_8G06820)"/>
    <property type="match status" value="1"/>
</dbReference>
<comment type="caution">
    <text evidence="2">The sequence shown here is derived from an EMBL/GenBank/DDBJ whole genome shotgun (WGS) entry which is preliminary data.</text>
</comment>
<dbReference type="OrthoDB" id="7342392at2"/>